<comment type="similarity">
    <text evidence="3">Belongs to the ZW10 family.</text>
</comment>
<feature type="coiled-coil region" evidence="11">
    <location>
        <begin position="25"/>
        <end position="95"/>
    </location>
</feature>
<dbReference type="InterPro" id="IPR048344">
    <property type="entry name" value="Zw10_middle"/>
</dbReference>
<evidence type="ECO:0000256" key="7">
    <source>
        <dbReference type="ARBA" id="ARBA00022776"/>
    </source>
</evidence>
<dbReference type="InterPro" id="IPR048343">
    <property type="entry name" value="ZW10_C"/>
</dbReference>
<evidence type="ECO:0000259" key="12">
    <source>
        <dbReference type="Pfam" id="PF06248"/>
    </source>
</evidence>
<sequence>MAANLTATTSSFVAEVLATAGRVEKEDIIAKIVKLSKHVEELKVEVHDTLQKNYVEFYPSLSMALELRARVEQTLEEMELVANRVEKEIKSQLNVSAAEFQDLSSQLNVANQTLAILDHLVKMNDLLQAVNSSLSGKDYRTTAESVEALEALLSQVQGDLPENAIEVLTAIKDTCIIQKRKLMSDLSEMWSENVRWTLPKDGADHKTAVKVELMIASDDEVKQDLCQAFEPMWKLGVLPDKLRVFGKRFLRHMVASIIVGGRVVVKVNSGNDQKPSVVITVMTPDKDASAVTLLSVLSSLTGVFVAINEHLLGLELPNDDSSGAVPLMRKLGEIISADCLDLIIQNCLSKTIPSSARELDSYSDVIVQTETFRDNLVGLQFISAENTTLMDYVNNVNVLFASKQCQDAFENARSLLTSDIHSMVLIRHDDPLGDINAKGFGRIGSKKSLKANEKDPLSCSTKLSTNTFKMPTCNISVSTQKLLQLAYGMLQEAATGTELSAYQIFYTVRSVFELFCIVVPTFHKRELQNLPQVAALHHNNCLYLAHHLLTLGHQFQSQLPKPLTMVSVSFVDLVPKLRRLGTECFIRCLRKQRDELIGCLKNARGFNGVSDDDTFDDAQRAINQLLHELQHLGRVWTVLPPSVYYKSMGTLLNSAIVDMMSYITTLEDISADDASLLHTLLSSVVERAPDCFQPPVGDPEGKPELFKHVAKWLKFKELLLILNAGLHDIADRWADGKGPLAQEFTGSEVKQLVRALFQNTERRAAVLAKIR</sequence>
<feature type="domain" description="Centromere/kinetochore protein zw10 N-terminal" evidence="12">
    <location>
        <begin position="35"/>
        <end position="126"/>
    </location>
</feature>
<keyword evidence="9" id="KW-0131">Cell cycle</keyword>
<keyword evidence="17" id="KW-1185">Reference proteome</keyword>
<dbReference type="InterPro" id="IPR046362">
    <property type="entry name" value="Zw10/DSL1_C_sf"/>
</dbReference>
<dbReference type="InterPro" id="IPR009361">
    <property type="entry name" value="Zw10_N"/>
</dbReference>
<dbReference type="InterPro" id="IPR055148">
    <property type="entry name" value="ZW10_C_2"/>
</dbReference>
<dbReference type="Proteomes" id="UP001209878">
    <property type="component" value="Unassembled WGS sequence"/>
</dbReference>
<accession>A0AAD9KGX7</accession>
<dbReference type="GO" id="GO:1990423">
    <property type="term" value="C:RZZ complex"/>
    <property type="evidence" value="ECO:0007669"/>
    <property type="project" value="TreeGrafter"/>
</dbReference>
<feature type="domain" description="ZW10 C-terminal helical" evidence="15">
    <location>
        <begin position="620"/>
        <end position="770"/>
    </location>
</feature>
<name>A0AAD9KGX7_RIDPI</name>
<dbReference type="PANTHER" id="PTHR12205:SF0">
    <property type="entry name" value="CENTROMERE_KINETOCHORE PROTEIN ZW10 HOMOLOG"/>
    <property type="match status" value="1"/>
</dbReference>
<dbReference type="GO" id="GO:0051301">
    <property type="term" value="P:cell division"/>
    <property type="evidence" value="ECO:0007669"/>
    <property type="project" value="UniProtKB-KW"/>
</dbReference>
<evidence type="ECO:0000256" key="2">
    <source>
        <dbReference type="ARBA" id="ARBA00004629"/>
    </source>
</evidence>
<comment type="caution">
    <text evidence="16">The sequence shown here is derived from an EMBL/GenBank/DDBJ whole genome shotgun (WGS) entry which is preliminary data.</text>
</comment>
<dbReference type="GO" id="GO:0006888">
    <property type="term" value="P:endoplasmic reticulum to Golgi vesicle-mediated transport"/>
    <property type="evidence" value="ECO:0007669"/>
    <property type="project" value="TreeGrafter"/>
</dbReference>
<evidence type="ECO:0000256" key="8">
    <source>
        <dbReference type="ARBA" id="ARBA00022838"/>
    </source>
</evidence>
<dbReference type="EMBL" id="JAODUO010001073">
    <property type="protein sequence ID" value="KAK2171364.1"/>
    <property type="molecule type" value="Genomic_DNA"/>
</dbReference>
<dbReference type="GO" id="GO:0005634">
    <property type="term" value="C:nucleus"/>
    <property type="evidence" value="ECO:0007669"/>
    <property type="project" value="InterPro"/>
</dbReference>
<organism evidence="16 17">
    <name type="scientific">Ridgeia piscesae</name>
    <name type="common">Tubeworm</name>
    <dbReference type="NCBI Taxonomy" id="27915"/>
    <lineage>
        <taxon>Eukaryota</taxon>
        <taxon>Metazoa</taxon>
        <taxon>Spiralia</taxon>
        <taxon>Lophotrochozoa</taxon>
        <taxon>Annelida</taxon>
        <taxon>Polychaeta</taxon>
        <taxon>Sedentaria</taxon>
        <taxon>Canalipalpata</taxon>
        <taxon>Sabellida</taxon>
        <taxon>Siboglinidae</taxon>
        <taxon>Ridgeia</taxon>
    </lineage>
</organism>
<dbReference type="AlphaFoldDB" id="A0AAD9KGX7"/>
<evidence type="ECO:0008006" key="18">
    <source>
        <dbReference type="Google" id="ProtNLM"/>
    </source>
</evidence>
<evidence type="ECO:0000256" key="3">
    <source>
        <dbReference type="ARBA" id="ARBA00006245"/>
    </source>
</evidence>
<evidence type="ECO:0000313" key="16">
    <source>
        <dbReference type="EMBL" id="KAK2171364.1"/>
    </source>
</evidence>
<dbReference type="GO" id="GO:0007094">
    <property type="term" value="P:mitotic spindle assembly checkpoint signaling"/>
    <property type="evidence" value="ECO:0007669"/>
    <property type="project" value="TreeGrafter"/>
</dbReference>
<dbReference type="Pfam" id="PF20666">
    <property type="entry name" value="ZW10_C"/>
    <property type="match status" value="1"/>
</dbReference>
<evidence type="ECO:0000256" key="10">
    <source>
        <dbReference type="ARBA" id="ARBA00023328"/>
    </source>
</evidence>
<evidence type="ECO:0000256" key="4">
    <source>
        <dbReference type="ARBA" id="ARBA00022454"/>
    </source>
</evidence>
<keyword evidence="7" id="KW-0498">Mitosis</keyword>
<evidence type="ECO:0000256" key="6">
    <source>
        <dbReference type="ARBA" id="ARBA00022618"/>
    </source>
</evidence>
<feature type="domain" description="Centromere/kinetochore protein zw10 C-terminal" evidence="14">
    <location>
        <begin position="468"/>
        <end position="596"/>
    </location>
</feature>
<reference evidence="16" key="1">
    <citation type="journal article" date="2023" name="Mol. Biol. Evol.">
        <title>Third-Generation Sequencing Reveals the Adaptive Role of the Epigenome in Three Deep-Sea Polychaetes.</title>
        <authorList>
            <person name="Perez M."/>
            <person name="Aroh O."/>
            <person name="Sun Y."/>
            <person name="Lan Y."/>
            <person name="Juniper S.K."/>
            <person name="Young C.R."/>
            <person name="Angers B."/>
            <person name="Qian P.Y."/>
        </authorList>
    </citation>
    <scope>NUCLEOTIDE SEQUENCE</scope>
    <source>
        <strain evidence="16">R07B-5</strain>
    </source>
</reference>
<evidence type="ECO:0000256" key="5">
    <source>
        <dbReference type="ARBA" id="ARBA00022490"/>
    </source>
</evidence>
<comment type="subcellular location">
    <subcellularLocation>
        <location evidence="2">Chromosome</location>
        <location evidence="2">Centromere</location>
        <location evidence="2">Kinetochore</location>
    </subcellularLocation>
    <subcellularLocation>
        <location evidence="1">Cytoplasm</location>
    </subcellularLocation>
</comment>
<evidence type="ECO:0000259" key="14">
    <source>
        <dbReference type="Pfam" id="PF20666"/>
    </source>
</evidence>
<keyword evidence="4" id="KW-0158">Chromosome</keyword>
<dbReference type="PANTHER" id="PTHR12205">
    <property type="entry name" value="CENTROMERE/KINETOCHORE PROTEIN ZW10"/>
    <property type="match status" value="1"/>
</dbReference>
<evidence type="ECO:0000259" key="13">
    <source>
        <dbReference type="Pfam" id="PF20665"/>
    </source>
</evidence>
<evidence type="ECO:0000256" key="11">
    <source>
        <dbReference type="SAM" id="Coils"/>
    </source>
</evidence>
<dbReference type="GO" id="GO:0005737">
    <property type="term" value="C:cytoplasm"/>
    <property type="evidence" value="ECO:0007669"/>
    <property type="project" value="UniProtKB-SubCell"/>
</dbReference>
<keyword evidence="8" id="KW-0995">Kinetochore</keyword>
<gene>
    <name evidence="16" type="ORF">NP493_1068g00035</name>
</gene>
<keyword evidence="10" id="KW-0137">Centromere</keyword>
<dbReference type="Pfam" id="PF06248">
    <property type="entry name" value="Zw10_N"/>
    <property type="match status" value="1"/>
</dbReference>
<dbReference type="Gene3D" id="1.10.357.150">
    <property type="match status" value="1"/>
</dbReference>
<evidence type="ECO:0000256" key="9">
    <source>
        <dbReference type="ARBA" id="ARBA00023306"/>
    </source>
</evidence>
<keyword evidence="5" id="KW-0963">Cytoplasm</keyword>
<protein>
    <recommendedName>
        <fullName evidence="18">Centromere/kinetochore Zw10</fullName>
    </recommendedName>
</protein>
<keyword evidence="11" id="KW-0175">Coiled coil</keyword>
<evidence type="ECO:0000256" key="1">
    <source>
        <dbReference type="ARBA" id="ARBA00004496"/>
    </source>
</evidence>
<keyword evidence="6" id="KW-0132">Cell division</keyword>
<dbReference type="Pfam" id="PF22766">
    <property type="entry name" value="ZW10_C2"/>
    <property type="match status" value="1"/>
</dbReference>
<evidence type="ECO:0000259" key="15">
    <source>
        <dbReference type="Pfam" id="PF22766"/>
    </source>
</evidence>
<dbReference type="Pfam" id="PF20665">
    <property type="entry name" value="Zw10_middle"/>
    <property type="match status" value="1"/>
</dbReference>
<feature type="domain" description="Centromere/kinetochore protein zw10 middle" evidence="13">
    <location>
        <begin position="186"/>
        <end position="416"/>
    </location>
</feature>
<evidence type="ECO:0000313" key="17">
    <source>
        <dbReference type="Proteomes" id="UP001209878"/>
    </source>
</evidence>
<proteinExistence type="inferred from homology"/>